<feature type="transmembrane region" description="Helical" evidence="7">
    <location>
        <begin position="259"/>
        <end position="274"/>
    </location>
</feature>
<dbReference type="InterPro" id="IPR003148">
    <property type="entry name" value="RCK_N"/>
</dbReference>
<keyword evidence="4 7" id="KW-0812">Transmembrane</keyword>
<sequence>MVELLTPLGAIFIAAALFLIVATRVGIPAVPVYIIVGLFLAPFIPQGTTLELAQWGVAFLVFTFGVEVEPGRFRAVARDSEHVAALQVLLIGSLVFGLGLVFGLDTLNAVYFASAAALSSSLVGRELAVHDIRRNLIQGRLISSIHFAQDLFAVVLILVLSADVFTPDGIALKLGYGVVILLVAALVRVYLFDVLVSLSGDSDELIILTGVALLLGFISLAEMTGISIVIGAFAAGLAITREFPDKLALEAGLESFDDFFAAIFFVTVGSLITIPTTRALLFAAVLFLVIVVLKPLVTIYALLYQGYETRTASLTSFGLDQVSEFALIIAIQALILGRIQPDVFEAIILVAALTMITSTVTRQYSEPLYRVLSKRLPLESTHSKLNSRSSVDSSLRDHVIIVGYGRLGTLAAQTCEEEDQPFVVIDHDPDHHELATNHENHIFGDAVSNETLQRANADTARLILSTVDDPRVSKRILGLDTEADVVLRSNRVDEADRLLGAGASYVIVPDFLASEQLLEKIRTVLTDDVSLEQWRLQNKHRLHEELEFR</sequence>
<keyword evidence="5 7" id="KW-1133">Transmembrane helix</keyword>
<dbReference type="Pfam" id="PF00999">
    <property type="entry name" value="Na_H_Exchanger"/>
    <property type="match status" value="1"/>
</dbReference>
<dbReference type="AlphaFoldDB" id="A0A4P8WM21"/>
<gene>
    <name evidence="10" type="ORF">FEJ81_20155</name>
</gene>
<proteinExistence type="inferred from homology"/>
<dbReference type="PANTHER" id="PTHR42751">
    <property type="entry name" value="SODIUM/HYDROGEN EXCHANGER FAMILY/TRKA DOMAIN PROTEIN"/>
    <property type="match status" value="1"/>
</dbReference>
<dbReference type="InterPro" id="IPR038770">
    <property type="entry name" value="Na+/solute_symporter_sf"/>
</dbReference>
<protein>
    <submittedName>
        <fullName evidence="10">Potassium transporter Kef</fullName>
    </submittedName>
</protein>
<evidence type="ECO:0000256" key="4">
    <source>
        <dbReference type="ARBA" id="ARBA00022692"/>
    </source>
</evidence>
<accession>A0A4P8WM21</accession>
<feature type="transmembrane region" description="Helical" evidence="7">
    <location>
        <begin position="12"/>
        <end position="40"/>
    </location>
</feature>
<evidence type="ECO:0000259" key="9">
    <source>
        <dbReference type="Pfam" id="PF02254"/>
    </source>
</evidence>
<dbReference type="GO" id="GO:1902600">
    <property type="term" value="P:proton transmembrane transport"/>
    <property type="evidence" value="ECO:0007669"/>
    <property type="project" value="InterPro"/>
</dbReference>
<feature type="transmembrane region" description="Helical" evidence="7">
    <location>
        <begin position="83"/>
        <end position="104"/>
    </location>
</feature>
<feature type="transmembrane region" description="Helical" evidence="7">
    <location>
        <begin position="174"/>
        <end position="194"/>
    </location>
</feature>
<geneLocation type="plasmid" evidence="11">
    <name>pnve500</name>
</geneLocation>
<dbReference type="GO" id="GO:0016020">
    <property type="term" value="C:membrane"/>
    <property type="evidence" value="ECO:0007669"/>
    <property type="project" value="UniProtKB-SubCell"/>
</dbReference>
<feature type="transmembrane region" description="Helical" evidence="7">
    <location>
        <begin position="322"/>
        <end position="339"/>
    </location>
</feature>
<evidence type="ECO:0000313" key="10">
    <source>
        <dbReference type="EMBL" id="QCS44627.1"/>
    </source>
</evidence>
<evidence type="ECO:0000313" key="11">
    <source>
        <dbReference type="Proteomes" id="UP000302218"/>
    </source>
</evidence>
<organism evidence="10 11">
    <name type="scientific">Natrinema versiforme</name>
    <dbReference type="NCBI Taxonomy" id="88724"/>
    <lineage>
        <taxon>Archaea</taxon>
        <taxon>Methanobacteriati</taxon>
        <taxon>Methanobacteriota</taxon>
        <taxon>Stenosarchaea group</taxon>
        <taxon>Halobacteria</taxon>
        <taxon>Halobacteriales</taxon>
        <taxon>Natrialbaceae</taxon>
        <taxon>Natrinema</taxon>
    </lineage>
</organism>
<dbReference type="EMBL" id="CP040331">
    <property type="protein sequence ID" value="QCS44627.1"/>
    <property type="molecule type" value="Genomic_DNA"/>
</dbReference>
<dbReference type="RefSeq" id="WP_138247032.1">
    <property type="nucleotide sequence ID" value="NZ_CP040331.1"/>
</dbReference>
<dbReference type="Proteomes" id="UP000302218">
    <property type="component" value="Plasmid pNVE500"/>
</dbReference>
<comment type="similarity">
    <text evidence="2">Belongs to the monovalent cation:proton antiporter 2 (CPA2) transporter (TC 2.A.37) family.</text>
</comment>
<keyword evidence="6 7" id="KW-0472">Membrane</keyword>
<name>A0A4P8WM21_9EURY</name>
<evidence type="ECO:0000256" key="1">
    <source>
        <dbReference type="ARBA" id="ARBA00004141"/>
    </source>
</evidence>
<dbReference type="KEGG" id="nvr:FEJ81_20155"/>
<evidence type="ECO:0000256" key="2">
    <source>
        <dbReference type="ARBA" id="ARBA00005551"/>
    </source>
</evidence>
<keyword evidence="3" id="KW-0813">Transport</keyword>
<evidence type="ECO:0000256" key="7">
    <source>
        <dbReference type="SAM" id="Phobius"/>
    </source>
</evidence>
<dbReference type="SUPFAM" id="SSF51735">
    <property type="entry name" value="NAD(P)-binding Rossmann-fold domains"/>
    <property type="match status" value="1"/>
</dbReference>
<evidence type="ECO:0000256" key="3">
    <source>
        <dbReference type="ARBA" id="ARBA00022448"/>
    </source>
</evidence>
<dbReference type="Gene3D" id="1.20.1530.20">
    <property type="match status" value="1"/>
</dbReference>
<dbReference type="OrthoDB" id="43518at2157"/>
<feature type="transmembrane region" description="Helical" evidence="7">
    <location>
        <begin position="141"/>
        <end position="162"/>
    </location>
</feature>
<evidence type="ECO:0000256" key="6">
    <source>
        <dbReference type="ARBA" id="ARBA00023136"/>
    </source>
</evidence>
<dbReference type="Gene3D" id="3.40.50.720">
    <property type="entry name" value="NAD(P)-binding Rossmann-like Domain"/>
    <property type="match status" value="1"/>
</dbReference>
<feature type="domain" description="RCK N-terminal" evidence="9">
    <location>
        <begin position="399"/>
        <end position="509"/>
    </location>
</feature>
<evidence type="ECO:0000256" key="5">
    <source>
        <dbReference type="ARBA" id="ARBA00022989"/>
    </source>
</evidence>
<dbReference type="InterPro" id="IPR006153">
    <property type="entry name" value="Cation/H_exchanger_TM"/>
</dbReference>
<keyword evidence="10" id="KW-0614">Plasmid</keyword>
<feature type="domain" description="Cation/H+ exchanger transmembrane" evidence="8">
    <location>
        <begin position="14"/>
        <end position="359"/>
    </location>
</feature>
<reference evidence="11" key="1">
    <citation type="submission" date="2019-05" db="EMBL/GenBank/DDBJ databases">
        <title>Genome sequence and methylation pattern of the halophilic Archaeon Natrinema versiforme BOL5-4.</title>
        <authorList>
            <person name="DasSarma P."/>
            <person name="Anton B.P."/>
            <person name="DasSarma S.L."/>
            <person name="Martinez F.L."/>
            <person name="Guzman D."/>
            <person name="Roberts R.J."/>
            <person name="DasSarma S."/>
        </authorList>
    </citation>
    <scope>NUCLEOTIDE SEQUENCE [LARGE SCALE GENOMIC DNA]</scope>
    <source>
        <strain evidence="11">BOL5-4</strain>
        <plasmid evidence="11">pnve500</plasmid>
    </source>
</reference>
<feature type="transmembrane region" description="Helical" evidence="7">
    <location>
        <begin position="346"/>
        <end position="365"/>
    </location>
</feature>
<comment type="subcellular location">
    <subcellularLocation>
        <location evidence="1">Membrane</location>
        <topology evidence="1">Multi-pass membrane protein</topology>
    </subcellularLocation>
</comment>
<dbReference type="InterPro" id="IPR036291">
    <property type="entry name" value="NAD(P)-bd_dom_sf"/>
</dbReference>
<dbReference type="GeneID" id="40267639"/>
<evidence type="ECO:0000259" key="8">
    <source>
        <dbReference type="Pfam" id="PF00999"/>
    </source>
</evidence>
<dbReference type="PANTHER" id="PTHR42751:SF6">
    <property type="entry name" value="CONSERVED INTEGRAL MEMBRANE TRANSPORT PROTEIN-RELATED"/>
    <property type="match status" value="1"/>
</dbReference>
<dbReference type="GO" id="GO:0006813">
    <property type="term" value="P:potassium ion transport"/>
    <property type="evidence" value="ECO:0007669"/>
    <property type="project" value="InterPro"/>
</dbReference>
<dbReference type="GO" id="GO:0015297">
    <property type="term" value="F:antiporter activity"/>
    <property type="evidence" value="ECO:0007669"/>
    <property type="project" value="InterPro"/>
</dbReference>
<dbReference type="Pfam" id="PF02254">
    <property type="entry name" value="TrkA_N"/>
    <property type="match status" value="1"/>
</dbReference>
<feature type="transmembrane region" description="Helical" evidence="7">
    <location>
        <begin position="206"/>
        <end position="239"/>
    </location>
</feature>
<feature type="transmembrane region" description="Helical" evidence="7">
    <location>
        <begin position="281"/>
        <end position="302"/>
    </location>
</feature>